<feature type="region of interest" description="Disordered" evidence="1">
    <location>
        <begin position="25"/>
        <end position="83"/>
    </location>
</feature>
<feature type="compositionally biased region" description="Low complexity" evidence="1">
    <location>
        <begin position="52"/>
        <end position="65"/>
    </location>
</feature>
<dbReference type="Gramene" id="mRNA:HanXRQr2_Chr04g0160791">
    <property type="protein sequence ID" value="mRNA:HanXRQr2_Chr04g0160791"/>
    <property type="gene ID" value="HanXRQr2_Chr04g0160791"/>
</dbReference>
<protein>
    <submittedName>
        <fullName evidence="2">Uncharacterized protein</fullName>
    </submittedName>
</protein>
<sequence length="83" mass="9438">MTDIGVIDGARHYTDLEHVRIRRRRTSLRRNSRPTYTSRHRALESEQPPPLSLSLSLSRLPNPSNTEIFSGTSPEPRRDLTGG</sequence>
<dbReference type="AlphaFoldDB" id="A0A9K3J6Q1"/>
<name>A0A9K3J6Q1_HELAN</name>
<keyword evidence="3" id="KW-1185">Reference proteome</keyword>
<accession>A0A9K3J6Q1</accession>
<gene>
    <name evidence="2" type="ORF">HanXRQr2_Chr04g0160791</name>
</gene>
<dbReference type="Proteomes" id="UP000215914">
    <property type="component" value="Unassembled WGS sequence"/>
</dbReference>
<organism evidence="2 3">
    <name type="scientific">Helianthus annuus</name>
    <name type="common">Common sunflower</name>
    <dbReference type="NCBI Taxonomy" id="4232"/>
    <lineage>
        <taxon>Eukaryota</taxon>
        <taxon>Viridiplantae</taxon>
        <taxon>Streptophyta</taxon>
        <taxon>Embryophyta</taxon>
        <taxon>Tracheophyta</taxon>
        <taxon>Spermatophyta</taxon>
        <taxon>Magnoliopsida</taxon>
        <taxon>eudicotyledons</taxon>
        <taxon>Gunneridae</taxon>
        <taxon>Pentapetalae</taxon>
        <taxon>asterids</taxon>
        <taxon>campanulids</taxon>
        <taxon>Asterales</taxon>
        <taxon>Asteraceae</taxon>
        <taxon>Asteroideae</taxon>
        <taxon>Heliantheae alliance</taxon>
        <taxon>Heliantheae</taxon>
        <taxon>Helianthus</taxon>
    </lineage>
</organism>
<reference evidence="2" key="2">
    <citation type="submission" date="2020-06" db="EMBL/GenBank/DDBJ databases">
        <title>Helianthus annuus Genome sequencing and assembly Release 2.</title>
        <authorList>
            <person name="Gouzy J."/>
            <person name="Langlade N."/>
            <person name="Munos S."/>
        </authorList>
    </citation>
    <scope>NUCLEOTIDE SEQUENCE</scope>
    <source>
        <tissue evidence="2">Leaves</tissue>
    </source>
</reference>
<proteinExistence type="predicted"/>
<evidence type="ECO:0000313" key="2">
    <source>
        <dbReference type="EMBL" id="KAF5809730.1"/>
    </source>
</evidence>
<dbReference type="EMBL" id="MNCJ02000319">
    <property type="protein sequence ID" value="KAF5809730.1"/>
    <property type="molecule type" value="Genomic_DNA"/>
</dbReference>
<evidence type="ECO:0000256" key="1">
    <source>
        <dbReference type="SAM" id="MobiDB-lite"/>
    </source>
</evidence>
<comment type="caution">
    <text evidence="2">The sequence shown here is derived from an EMBL/GenBank/DDBJ whole genome shotgun (WGS) entry which is preliminary data.</text>
</comment>
<evidence type="ECO:0000313" key="3">
    <source>
        <dbReference type="Proteomes" id="UP000215914"/>
    </source>
</evidence>
<reference evidence="2" key="1">
    <citation type="journal article" date="2017" name="Nature">
        <title>The sunflower genome provides insights into oil metabolism, flowering and Asterid evolution.</title>
        <authorList>
            <person name="Badouin H."/>
            <person name="Gouzy J."/>
            <person name="Grassa C.J."/>
            <person name="Murat F."/>
            <person name="Staton S.E."/>
            <person name="Cottret L."/>
            <person name="Lelandais-Briere C."/>
            <person name="Owens G.L."/>
            <person name="Carrere S."/>
            <person name="Mayjonade B."/>
            <person name="Legrand L."/>
            <person name="Gill N."/>
            <person name="Kane N.C."/>
            <person name="Bowers J.E."/>
            <person name="Hubner S."/>
            <person name="Bellec A."/>
            <person name="Berard A."/>
            <person name="Berges H."/>
            <person name="Blanchet N."/>
            <person name="Boniface M.C."/>
            <person name="Brunel D."/>
            <person name="Catrice O."/>
            <person name="Chaidir N."/>
            <person name="Claudel C."/>
            <person name="Donnadieu C."/>
            <person name="Faraut T."/>
            <person name="Fievet G."/>
            <person name="Helmstetter N."/>
            <person name="King M."/>
            <person name="Knapp S.J."/>
            <person name="Lai Z."/>
            <person name="Le Paslier M.C."/>
            <person name="Lippi Y."/>
            <person name="Lorenzon L."/>
            <person name="Mandel J.R."/>
            <person name="Marage G."/>
            <person name="Marchand G."/>
            <person name="Marquand E."/>
            <person name="Bret-Mestries E."/>
            <person name="Morien E."/>
            <person name="Nambeesan S."/>
            <person name="Nguyen T."/>
            <person name="Pegot-Espagnet P."/>
            <person name="Pouilly N."/>
            <person name="Raftis F."/>
            <person name="Sallet E."/>
            <person name="Schiex T."/>
            <person name="Thomas J."/>
            <person name="Vandecasteele C."/>
            <person name="Vares D."/>
            <person name="Vear F."/>
            <person name="Vautrin S."/>
            <person name="Crespi M."/>
            <person name="Mangin B."/>
            <person name="Burke J.M."/>
            <person name="Salse J."/>
            <person name="Munos S."/>
            <person name="Vincourt P."/>
            <person name="Rieseberg L.H."/>
            <person name="Langlade N.B."/>
        </authorList>
    </citation>
    <scope>NUCLEOTIDE SEQUENCE</scope>
    <source>
        <tissue evidence="2">Leaves</tissue>
    </source>
</reference>